<dbReference type="OrthoDB" id="673613at2"/>
<evidence type="ECO:0000256" key="1">
    <source>
        <dbReference type="SAM" id="Phobius"/>
    </source>
</evidence>
<comment type="caution">
    <text evidence="2">The sequence shown here is derived from an EMBL/GenBank/DDBJ whole genome shotgun (WGS) entry which is preliminary data.</text>
</comment>
<dbReference type="EMBL" id="PYAW01000003">
    <property type="protein sequence ID" value="PSL46411.1"/>
    <property type="molecule type" value="Genomic_DNA"/>
</dbReference>
<name>A0A2P8HJM2_CHINA</name>
<sequence length="131" mass="14935">MKNYLKIILDKVLQIPSPEIVLLEKNEFEDETEELIALMDIIPNAKSIAEMYQGLIKAGQLDPHYAKEDPTVAWLEIEEIVVNRSATSRYYSRKIIFTIILFIVVGIASYVVGSYLLSKEANQLNVQPKHV</sequence>
<organism evidence="2 3">
    <name type="scientific">Chitinophaga niastensis</name>
    <dbReference type="NCBI Taxonomy" id="536980"/>
    <lineage>
        <taxon>Bacteria</taxon>
        <taxon>Pseudomonadati</taxon>
        <taxon>Bacteroidota</taxon>
        <taxon>Chitinophagia</taxon>
        <taxon>Chitinophagales</taxon>
        <taxon>Chitinophagaceae</taxon>
        <taxon>Chitinophaga</taxon>
    </lineage>
</organism>
<keyword evidence="3" id="KW-1185">Reference proteome</keyword>
<dbReference type="Proteomes" id="UP000240971">
    <property type="component" value="Unassembled WGS sequence"/>
</dbReference>
<proteinExistence type="predicted"/>
<dbReference type="RefSeq" id="WP_106529195.1">
    <property type="nucleotide sequence ID" value="NZ_PYAW01000003.1"/>
</dbReference>
<dbReference type="AlphaFoldDB" id="A0A2P8HJM2"/>
<gene>
    <name evidence="2" type="ORF">CLV51_103389</name>
</gene>
<accession>A0A2P8HJM2</accession>
<evidence type="ECO:0000313" key="2">
    <source>
        <dbReference type="EMBL" id="PSL46411.1"/>
    </source>
</evidence>
<keyword evidence="1" id="KW-1133">Transmembrane helix</keyword>
<evidence type="ECO:0000313" key="3">
    <source>
        <dbReference type="Proteomes" id="UP000240971"/>
    </source>
</evidence>
<feature type="transmembrane region" description="Helical" evidence="1">
    <location>
        <begin position="95"/>
        <end position="117"/>
    </location>
</feature>
<keyword evidence="1" id="KW-0812">Transmembrane</keyword>
<reference evidence="2 3" key="1">
    <citation type="submission" date="2018-03" db="EMBL/GenBank/DDBJ databases">
        <title>Genomic Encyclopedia of Archaeal and Bacterial Type Strains, Phase II (KMG-II): from individual species to whole genera.</title>
        <authorList>
            <person name="Goeker M."/>
        </authorList>
    </citation>
    <scope>NUCLEOTIDE SEQUENCE [LARGE SCALE GENOMIC DNA]</scope>
    <source>
        <strain evidence="2 3">DSM 24859</strain>
    </source>
</reference>
<protein>
    <submittedName>
        <fullName evidence="2">Uncharacterized protein</fullName>
    </submittedName>
</protein>
<keyword evidence="1" id="KW-0472">Membrane</keyword>